<keyword evidence="3" id="KW-1185">Reference proteome</keyword>
<accession>A0ABR4BU88</accession>
<reference evidence="2 3" key="1">
    <citation type="journal article" date="2024" name="Commun. Biol.">
        <title>Comparative genomic analysis of thermophilic fungi reveals convergent evolutionary adaptations and gene losses.</title>
        <authorList>
            <person name="Steindorff A.S."/>
            <person name="Aguilar-Pontes M.V."/>
            <person name="Robinson A.J."/>
            <person name="Andreopoulos B."/>
            <person name="LaButti K."/>
            <person name="Kuo A."/>
            <person name="Mondo S."/>
            <person name="Riley R."/>
            <person name="Otillar R."/>
            <person name="Haridas S."/>
            <person name="Lipzen A."/>
            <person name="Grimwood J."/>
            <person name="Schmutz J."/>
            <person name="Clum A."/>
            <person name="Reid I.D."/>
            <person name="Moisan M.C."/>
            <person name="Butler G."/>
            <person name="Nguyen T.T.M."/>
            <person name="Dewar K."/>
            <person name="Conant G."/>
            <person name="Drula E."/>
            <person name="Henrissat B."/>
            <person name="Hansel C."/>
            <person name="Singer S."/>
            <person name="Hutchinson M.I."/>
            <person name="de Vries R.P."/>
            <person name="Natvig D.O."/>
            <person name="Powell A.J."/>
            <person name="Tsang A."/>
            <person name="Grigoriev I.V."/>
        </authorList>
    </citation>
    <scope>NUCLEOTIDE SEQUENCE [LARGE SCALE GENOMIC DNA]</scope>
    <source>
        <strain evidence="2 3">CBS 494.80</strain>
    </source>
</reference>
<evidence type="ECO:0000313" key="3">
    <source>
        <dbReference type="Proteomes" id="UP001595075"/>
    </source>
</evidence>
<dbReference type="Proteomes" id="UP001595075">
    <property type="component" value="Unassembled WGS sequence"/>
</dbReference>
<organism evidence="2 3">
    <name type="scientific">Oculimacula yallundae</name>
    <dbReference type="NCBI Taxonomy" id="86028"/>
    <lineage>
        <taxon>Eukaryota</taxon>
        <taxon>Fungi</taxon>
        <taxon>Dikarya</taxon>
        <taxon>Ascomycota</taxon>
        <taxon>Pezizomycotina</taxon>
        <taxon>Leotiomycetes</taxon>
        <taxon>Helotiales</taxon>
        <taxon>Ploettnerulaceae</taxon>
        <taxon>Oculimacula</taxon>
    </lineage>
</organism>
<protein>
    <submittedName>
        <fullName evidence="2">Uncharacterized protein</fullName>
    </submittedName>
</protein>
<evidence type="ECO:0000256" key="1">
    <source>
        <dbReference type="SAM" id="MobiDB-lite"/>
    </source>
</evidence>
<evidence type="ECO:0000313" key="2">
    <source>
        <dbReference type="EMBL" id="KAL2061210.1"/>
    </source>
</evidence>
<proteinExistence type="predicted"/>
<name>A0ABR4BU88_9HELO</name>
<sequence length="452" mass="52262">MSSDTESFNNPLERCPKQVTTYPRLRFSQYNLREIWAEVEFHIYGHLRDGDHPNDIEREFNRTFEYEARKGNDDKDYRILFRATSYRVLGNLWKNGAFKELPSFEEYAMIVGHPVRKAVWGVMMFHRFEDFNSFRKSAMDPKMKDDMAKDPPLDETYLQFLHYLGNEITKEFREIYIERRKFLSETPDDGLWHITLEDPFVGGQYPIPRNIPSNQLVNVRHLYQPDYVQPTNVTWQPNEAGPRRPLGELIVVHSAKTLKSTAPPKPMCGLIDPSESTPSTIIMEKNLPNTPRNKRHEPKVIFGNHGHAFLHRPKDFGSPELPKHRRHQRSSIASGIEAVRVESVGLSLEAFCDAFDDESESDSVELVDGAMEFEQLPESALAFKELLDNSTTFGVKGSESVERERDFMGEVMTWASRLLKKYAAERKRAEDEQSEEDIVKGDVDEAAEARLE</sequence>
<gene>
    <name evidence="2" type="ORF">VTL71DRAFT_7483</name>
</gene>
<comment type="caution">
    <text evidence="2">The sequence shown here is derived from an EMBL/GenBank/DDBJ whole genome shotgun (WGS) entry which is preliminary data.</text>
</comment>
<dbReference type="EMBL" id="JAZHXI010000019">
    <property type="protein sequence ID" value="KAL2061210.1"/>
    <property type="molecule type" value="Genomic_DNA"/>
</dbReference>
<feature type="region of interest" description="Disordered" evidence="1">
    <location>
        <begin position="425"/>
        <end position="452"/>
    </location>
</feature>